<dbReference type="AlphaFoldDB" id="A0AAV4QJ23"/>
<gene>
    <name evidence="1" type="ORF">CEXT_164331</name>
</gene>
<organism evidence="1 2">
    <name type="scientific">Caerostris extrusa</name>
    <name type="common">Bark spider</name>
    <name type="synonym">Caerostris bankana</name>
    <dbReference type="NCBI Taxonomy" id="172846"/>
    <lineage>
        <taxon>Eukaryota</taxon>
        <taxon>Metazoa</taxon>
        <taxon>Ecdysozoa</taxon>
        <taxon>Arthropoda</taxon>
        <taxon>Chelicerata</taxon>
        <taxon>Arachnida</taxon>
        <taxon>Araneae</taxon>
        <taxon>Araneomorphae</taxon>
        <taxon>Entelegynae</taxon>
        <taxon>Araneoidea</taxon>
        <taxon>Araneidae</taxon>
        <taxon>Caerostris</taxon>
    </lineage>
</organism>
<protein>
    <submittedName>
        <fullName evidence="1">Uncharacterized protein</fullName>
    </submittedName>
</protein>
<proteinExistence type="predicted"/>
<sequence length="95" mass="11032">MQIEKDAVQFSILIETLTDNSTVSRRCVSDYPGRFMGKSLMYKWQYNDLCLALRVNGLLWGRCRLVSILVCMGRCFPFEARSEMSELLIPVYLKI</sequence>
<accession>A0AAV4QJ23</accession>
<dbReference type="Proteomes" id="UP001054945">
    <property type="component" value="Unassembled WGS sequence"/>
</dbReference>
<dbReference type="EMBL" id="BPLR01006215">
    <property type="protein sequence ID" value="GIY08217.1"/>
    <property type="molecule type" value="Genomic_DNA"/>
</dbReference>
<name>A0AAV4QJ23_CAEEX</name>
<keyword evidence="2" id="KW-1185">Reference proteome</keyword>
<evidence type="ECO:0000313" key="2">
    <source>
        <dbReference type="Proteomes" id="UP001054945"/>
    </source>
</evidence>
<reference evidence="1 2" key="1">
    <citation type="submission" date="2021-06" db="EMBL/GenBank/DDBJ databases">
        <title>Caerostris extrusa draft genome.</title>
        <authorList>
            <person name="Kono N."/>
            <person name="Arakawa K."/>
        </authorList>
    </citation>
    <scope>NUCLEOTIDE SEQUENCE [LARGE SCALE GENOMIC DNA]</scope>
</reference>
<evidence type="ECO:0000313" key="1">
    <source>
        <dbReference type="EMBL" id="GIY08217.1"/>
    </source>
</evidence>
<comment type="caution">
    <text evidence="1">The sequence shown here is derived from an EMBL/GenBank/DDBJ whole genome shotgun (WGS) entry which is preliminary data.</text>
</comment>